<feature type="signal peptide" evidence="2">
    <location>
        <begin position="1"/>
        <end position="22"/>
    </location>
</feature>
<feature type="region of interest" description="Disordered" evidence="1">
    <location>
        <begin position="45"/>
        <end position="106"/>
    </location>
</feature>
<dbReference type="AlphaFoldDB" id="A0A150Q0G6"/>
<sequence>MTSMKTKTMLAFAWCAGECAIAVLGLGCAQIFGFDKDYQIEGGASEGGGGSATQGSGGATASSGGGGATTGSGTGGATTGSGGGGSGDGGAGETATGGGGAGPCEVLEVMPGELLDGSMIDDMEDGDLSILPGEKENPRAGIWFMDNDPSPEGIREPDNEADLMSTVDPPRGDSHVAVHTGANDGFREYGASVAFFLYNDGFGDASEYRGITFWARAEESSARRMKVMFIDRQTRDTGGICDVEADGCYDHFHRHVLLADDWKHFKIPVECLKQGGFGDQFEAPAMDQLWGFYFSFDAGQAFDIWIDDVAFYR</sequence>
<evidence type="ECO:0000313" key="4">
    <source>
        <dbReference type="Proteomes" id="UP000075260"/>
    </source>
</evidence>
<name>A0A150Q0G6_SORCE</name>
<dbReference type="Gene3D" id="2.60.120.430">
    <property type="entry name" value="Galactose-binding lectin"/>
    <property type="match status" value="1"/>
</dbReference>
<evidence type="ECO:0000256" key="1">
    <source>
        <dbReference type="SAM" id="MobiDB-lite"/>
    </source>
</evidence>
<organism evidence="3 4">
    <name type="scientific">Sorangium cellulosum</name>
    <name type="common">Polyangium cellulosum</name>
    <dbReference type="NCBI Taxonomy" id="56"/>
    <lineage>
        <taxon>Bacteria</taxon>
        <taxon>Pseudomonadati</taxon>
        <taxon>Myxococcota</taxon>
        <taxon>Polyangia</taxon>
        <taxon>Polyangiales</taxon>
        <taxon>Polyangiaceae</taxon>
        <taxon>Sorangium</taxon>
    </lineage>
</organism>
<dbReference type="EMBL" id="JEMA01001184">
    <property type="protein sequence ID" value="KYF61459.1"/>
    <property type="molecule type" value="Genomic_DNA"/>
</dbReference>
<feature type="compositionally biased region" description="Gly residues" evidence="1">
    <location>
        <begin position="45"/>
        <end position="102"/>
    </location>
</feature>
<evidence type="ECO:0000313" key="3">
    <source>
        <dbReference type="EMBL" id="KYF61459.1"/>
    </source>
</evidence>
<comment type="caution">
    <text evidence="3">The sequence shown here is derived from an EMBL/GenBank/DDBJ whole genome shotgun (WGS) entry which is preliminary data.</text>
</comment>
<gene>
    <name evidence="3" type="ORF">BE15_16270</name>
</gene>
<dbReference type="InterPro" id="IPR008979">
    <property type="entry name" value="Galactose-bd-like_sf"/>
</dbReference>
<evidence type="ECO:0000256" key="2">
    <source>
        <dbReference type="SAM" id="SignalP"/>
    </source>
</evidence>
<evidence type="ECO:0008006" key="5">
    <source>
        <dbReference type="Google" id="ProtNLM"/>
    </source>
</evidence>
<feature type="chain" id="PRO_5007566116" description="CBM11 domain-containing protein" evidence="2">
    <location>
        <begin position="23"/>
        <end position="313"/>
    </location>
</feature>
<proteinExistence type="predicted"/>
<accession>A0A150Q0G6</accession>
<keyword evidence="2" id="KW-0732">Signal</keyword>
<dbReference type="Proteomes" id="UP000075260">
    <property type="component" value="Unassembled WGS sequence"/>
</dbReference>
<dbReference type="SUPFAM" id="SSF49785">
    <property type="entry name" value="Galactose-binding domain-like"/>
    <property type="match status" value="1"/>
</dbReference>
<reference evidence="3 4" key="1">
    <citation type="submission" date="2014-02" db="EMBL/GenBank/DDBJ databases">
        <title>The small core and large imbalanced accessory genome model reveals a collaborative survival strategy of Sorangium cellulosum strains in nature.</title>
        <authorList>
            <person name="Han K."/>
            <person name="Peng R."/>
            <person name="Blom J."/>
            <person name="Li Y.-Z."/>
        </authorList>
    </citation>
    <scope>NUCLEOTIDE SEQUENCE [LARGE SCALE GENOMIC DNA]</scope>
    <source>
        <strain evidence="3 4">So0008-312</strain>
    </source>
</reference>
<protein>
    <recommendedName>
        <fullName evidence="5">CBM11 domain-containing protein</fullName>
    </recommendedName>
</protein>